<keyword evidence="7" id="KW-1185">Reference proteome</keyword>
<dbReference type="SMART" id="SM00020">
    <property type="entry name" value="Tryp_SPc"/>
    <property type="match status" value="1"/>
</dbReference>
<dbReference type="SUPFAM" id="SSF50494">
    <property type="entry name" value="Trypsin-like serine proteases"/>
    <property type="match status" value="1"/>
</dbReference>
<gene>
    <name evidence="8" type="primary">LOC105264213</name>
</gene>
<dbReference type="InterPro" id="IPR050430">
    <property type="entry name" value="Peptidase_S1"/>
</dbReference>
<feature type="domain" description="Peptidase S1" evidence="6">
    <location>
        <begin position="1"/>
        <end position="198"/>
    </location>
</feature>
<keyword evidence="5" id="KW-1015">Disulfide bond</keyword>
<dbReference type="GeneID" id="105264213"/>
<protein>
    <submittedName>
        <fullName evidence="8">Chymotrypsin-2-like</fullName>
    </submittedName>
</protein>
<evidence type="ECO:0000313" key="8">
    <source>
        <dbReference type="RefSeq" id="XP_011299247.1"/>
    </source>
</evidence>
<evidence type="ECO:0000256" key="1">
    <source>
        <dbReference type="ARBA" id="ARBA00004239"/>
    </source>
</evidence>
<dbReference type="RefSeq" id="XP_011299247.1">
    <property type="nucleotide sequence ID" value="XM_011300945.1"/>
</dbReference>
<evidence type="ECO:0000256" key="5">
    <source>
        <dbReference type="ARBA" id="ARBA00023157"/>
    </source>
</evidence>
<organism evidence="7 8">
    <name type="scientific">Fopius arisanus</name>
    <dbReference type="NCBI Taxonomy" id="64838"/>
    <lineage>
        <taxon>Eukaryota</taxon>
        <taxon>Metazoa</taxon>
        <taxon>Ecdysozoa</taxon>
        <taxon>Arthropoda</taxon>
        <taxon>Hexapoda</taxon>
        <taxon>Insecta</taxon>
        <taxon>Pterygota</taxon>
        <taxon>Neoptera</taxon>
        <taxon>Endopterygota</taxon>
        <taxon>Hymenoptera</taxon>
        <taxon>Apocrita</taxon>
        <taxon>Ichneumonoidea</taxon>
        <taxon>Braconidae</taxon>
        <taxon>Opiinae</taxon>
        <taxon>Fopius</taxon>
    </lineage>
</organism>
<dbReference type="InterPro" id="IPR018114">
    <property type="entry name" value="TRYPSIN_HIS"/>
</dbReference>
<dbReference type="InterPro" id="IPR009003">
    <property type="entry name" value="Peptidase_S1_PA"/>
</dbReference>
<evidence type="ECO:0000313" key="7">
    <source>
        <dbReference type="Proteomes" id="UP000694866"/>
    </source>
</evidence>
<dbReference type="FunFam" id="2.40.10.10:FF:000036">
    <property type="entry name" value="Trypsin beta"/>
    <property type="match status" value="1"/>
</dbReference>
<evidence type="ECO:0000259" key="6">
    <source>
        <dbReference type="PROSITE" id="PS50240"/>
    </source>
</evidence>
<dbReference type="PANTHER" id="PTHR24276">
    <property type="entry name" value="POLYSERASE-RELATED"/>
    <property type="match status" value="1"/>
</dbReference>
<dbReference type="PROSITE" id="PS00134">
    <property type="entry name" value="TRYPSIN_HIS"/>
    <property type="match status" value="1"/>
</dbReference>
<dbReference type="OrthoDB" id="6755574at2759"/>
<sequence length="214" mass="24262">MHILTAAHCVKNDGVLRWDFQIITNTHNWFHRENNVFGVYKALIHKDFKYGLHNNRYNFADIAVLKLDREIPLKSLPNLQRIRLPSNGSQTDEDVEVCGWGKTTEASVDPSTWLKKLEAKTISLSECQRLLPDQVDTGNICTVSDLGEGVCDGDSGAPLVRGGETIGIVSWGPDCSSGRPQVFTDVYRYRNWIQTAMAWNNETTATLYDRWLYL</sequence>
<dbReference type="Pfam" id="PF00089">
    <property type="entry name" value="Trypsin"/>
    <property type="match status" value="1"/>
</dbReference>
<dbReference type="CDD" id="cd00190">
    <property type="entry name" value="Tryp_SPc"/>
    <property type="match status" value="1"/>
</dbReference>
<proteinExistence type="predicted"/>
<dbReference type="InterPro" id="IPR043504">
    <property type="entry name" value="Peptidase_S1_PA_chymotrypsin"/>
</dbReference>
<keyword evidence="3" id="KW-0378">Hydrolase</keyword>
<evidence type="ECO:0000256" key="3">
    <source>
        <dbReference type="ARBA" id="ARBA00022801"/>
    </source>
</evidence>
<evidence type="ECO:0000256" key="2">
    <source>
        <dbReference type="ARBA" id="ARBA00022670"/>
    </source>
</evidence>
<dbReference type="Gene3D" id="2.40.10.10">
    <property type="entry name" value="Trypsin-like serine proteases"/>
    <property type="match status" value="1"/>
</dbReference>
<dbReference type="PROSITE" id="PS50240">
    <property type="entry name" value="TRYPSIN_DOM"/>
    <property type="match status" value="1"/>
</dbReference>
<dbReference type="InterPro" id="IPR001254">
    <property type="entry name" value="Trypsin_dom"/>
</dbReference>
<dbReference type="GO" id="GO:0005576">
    <property type="term" value="C:extracellular region"/>
    <property type="evidence" value="ECO:0007669"/>
    <property type="project" value="UniProtKB-SubCell"/>
</dbReference>
<keyword evidence="2" id="KW-0645">Protease</keyword>
<dbReference type="AlphaFoldDB" id="A0A9R1TX54"/>
<dbReference type="PANTHER" id="PTHR24276:SF98">
    <property type="entry name" value="FI18310P1-RELATED"/>
    <property type="match status" value="1"/>
</dbReference>
<accession>A0A9R1TX54</accession>
<dbReference type="Proteomes" id="UP000694866">
    <property type="component" value="Unplaced"/>
</dbReference>
<name>A0A9R1TX54_9HYME</name>
<evidence type="ECO:0000256" key="4">
    <source>
        <dbReference type="ARBA" id="ARBA00022825"/>
    </source>
</evidence>
<keyword evidence="4" id="KW-0720">Serine protease</keyword>
<reference evidence="8" key="1">
    <citation type="submission" date="2025-08" db="UniProtKB">
        <authorList>
            <consortium name="RefSeq"/>
        </authorList>
    </citation>
    <scope>IDENTIFICATION</scope>
    <source>
        <strain evidence="8">USDA-PBARC FA_bdor</strain>
        <tissue evidence="8">Whole organism</tissue>
    </source>
</reference>
<dbReference type="KEGG" id="fas:105264213"/>
<dbReference type="GO" id="GO:0006508">
    <property type="term" value="P:proteolysis"/>
    <property type="evidence" value="ECO:0007669"/>
    <property type="project" value="UniProtKB-KW"/>
</dbReference>
<dbReference type="GO" id="GO:0004252">
    <property type="term" value="F:serine-type endopeptidase activity"/>
    <property type="evidence" value="ECO:0007669"/>
    <property type="project" value="InterPro"/>
</dbReference>
<comment type="subcellular location">
    <subcellularLocation>
        <location evidence="1">Secreted</location>
        <location evidence="1">Extracellular space</location>
    </subcellularLocation>
</comment>